<evidence type="ECO:0000256" key="13">
    <source>
        <dbReference type="PIRSR" id="PIRSR000382-3"/>
    </source>
</evidence>
<evidence type="ECO:0000256" key="6">
    <source>
        <dbReference type="ARBA" id="ARBA00022605"/>
    </source>
</evidence>
<evidence type="ECO:0000256" key="8">
    <source>
        <dbReference type="ARBA" id="ARBA00022723"/>
    </source>
</evidence>
<comment type="similarity">
    <text evidence="3">Belongs to the vitamin-B12 independent methionine synthase family.</text>
</comment>
<dbReference type="UniPathway" id="UPA00051">
    <property type="reaction ID" value="UER00082"/>
</dbReference>
<dbReference type="GO" id="GO:0009086">
    <property type="term" value="P:methionine biosynthetic process"/>
    <property type="evidence" value="ECO:0007669"/>
    <property type="project" value="UniProtKB-KW"/>
</dbReference>
<dbReference type="CDD" id="cd03312">
    <property type="entry name" value="CIMS_N_terminal_like"/>
    <property type="match status" value="1"/>
</dbReference>
<dbReference type="Gene3D" id="3.20.20.210">
    <property type="match status" value="2"/>
</dbReference>
<feature type="active site" description="Proton donor" evidence="13">
    <location>
        <position position="675"/>
    </location>
</feature>
<feature type="binding site" evidence="11">
    <location>
        <begin position="496"/>
        <end position="497"/>
    </location>
    <ligand>
        <name>5-methyltetrahydropteroyltri-L-glutamate</name>
        <dbReference type="ChEBI" id="CHEBI:58207"/>
    </ligand>
</feature>
<feature type="binding site" evidence="12">
    <location>
        <position position="622"/>
    </location>
    <ligand>
        <name>Zn(2+)</name>
        <dbReference type="ChEBI" id="CHEBI:29105"/>
        <label>1</label>
        <note>catalytic</note>
    </ligand>
</feature>
<keyword evidence="5 16" id="KW-0489">Methyltransferase</keyword>
<dbReference type="NCBIfam" id="TIGR01371">
    <property type="entry name" value="met_syn_B12ind"/>
    <property type="match status" value="1"/>
</dbReference>
<dbReference type="InterPro" id="IPR006276">
    <property type="entry name" value="Cobalamin-indep_Met_synthase"/>
</dbReference>
<dbReference type="Pfam" id="PF08267">
    <property type="entry name" value="Meth_synt_1"/>
    <property type="match status" value="1"/>
</dbReference>
<dbReference type="GO" id="GO:0003871">
    <property type="term" value="F:5-methyltetrahydropteroyltriglutamate-homocysteine S-methyltransferase activity"/>
    <property type="evidence" value="ECO:0007669"/>
    <property type="project" value="UniProtKB-EC"/>
</dbReference>
<dbReference type="InterPro" id="IPR038071">
    <property type="entry name" value="UROD/MetE-like_sf"/>
</dbReference>
<dbReference type="Proteomes" id="UP000196005">
    <property type="component" value="Chromosome"/>
</dbReference>
<sequence length="732" mass="82996">MSQTYVTGFPRIGEKRELKFALEEYWAGKTDFEALKAVAKTLRNRHWNYQKERHIDFISCNDFSLYDIMLDTTVMLGAIPPRFENIDDKTDRYFAMARGDDDHAAMEMTKWFNTNYHYIVPELHANMNFSHVNISKIAEEFIEAKAQGVHPKINLVGPLTFIFLSNAVDGSDLFNLFDAVVTAYAKVLYAISSLGENIVVQFDEPLFAKTLEPKFLSLLKIAYERLGVVSPNLKIAVVTYFDRANEAVEILGNCPIWGIGLDFVYGEENLDALLHVNGKMLIAGVIDGRNVWKNNVSKTYNLLEKISEKIDAQQIIISTSCSLLHVPFSTQFEEKLAPEVKSRLSFALEKLVELEQINTLWEKQEKPEASACTQKAPSVKSSAIAYTRSSYTTRFALQQKALNLPLFPTTTIGSFPQTKETRAVRNAFKKGEITREAYEASLKESIKKCVELQEALGLDVLVHGEFERNDMVEYFGELLEGFAFSENGWVQSYGSRCVKPPLLYGSVSRKQPLSVDWSVYAQSLTDKPMKGMLTGPVTILNWSFVRNDIPKSEVAFEVARAIAEEVDELQRHDIKIIQVDEAAFKEGYPLREEKIKAYEKWAVESFKASIGIAWDQTQIHTHMCYSNFNDIIDTIERMDADVITIETSRSGNKLLKVFQKANYKAQIGPGVYDIHSPRVPSVEEMSEQIKAFLHVLPKEQLWINPDCGLKTRGWSETKAALANMIKAVHLAR</sequence>
<evidence type="ECO:0000256" key="11">
    <source>
        <dbReference type="PIRSR" id="PIRSR000382-1"/>
    </source>
</evidence>
<accession>A0A1Y0HJS9</accession>
<dbReference type="SUPFAM" id="SSF51726">
    <property type="entry name" value="UROD/MetE-like"/>
    <property type="match status" value="2"/>
</dbReference>
<comment type="cofactor">
    <cofactor evidence="12">
        <name>Zn(2+)</name>
        <dbReference type="ChEBI" id="CHEBI:29105"/>
    </cofactor>
    <text evidence="12">Binds 2 Zn(2+) ions per subunit.</text>
</comment>
<keyword evidence="8 12" id="KW-0479">Metal-binding</keyword>
<gene>
    <name evidence="16" type="ORF">Sdiek1_1162</name>
</gene>
<dbReference type="EMBL" id="CP021416">
    <property type="protein sequence ID" value="ARU48328.1"/>
    <property type="molecule type" value="Genomic_DNA"/>
</dbReference>
<evidence type="ECO:0000256" key="2">
    <source>
        <dbReference type="ARBA" id="ARBA00004681"/>
    </source>
</evidence>
<organism evidence="16 17">
    <name type="scientific">Sulfurospirillum diekertiae</name>
    <dbReference type="NCBI Taxonomy" id="1854492"/>
    <lineage>
        <taxon>Bacteria</taxon>
        <taxon>Pseudomonadati</taxon>
        <taxon>Campylobacterota</taxon>
        <taxon>Epsilonproteobacteria</taxon>
        <taxon>Campylobacterales</taxon>
        <taxon>Sulfurospirillaceae</taxon>
        <taxon>Sulfurospirillum</taxon>
    </lineage>
</organism>
<evidence type="ECO:0000256" key="5">
    <source>
        <dbReference type="ARBA" id="ARBA00022603"/>
    </source>
</evidence>
<feature type="binding site" evidence="12">
    <location>
        <position position="646"/>
    </location>
    <ligand>
        <name>Zn(2+)</name>
        <dbReference type="ChEBI" id="CHEBI:29105"/>
        <label>1</label>
        <note>catalytic</note>
    </ligand>
</feature>
<evidence type="ECO:0000259" key="15">
    <source>
        <dbReference type="Pfam" id="PF08267"/>
    </source>
</evidence>
<dbReference type="KEGG" id="suls:Sdiek1_1162"/>
<evidence type="ECO:0000256" key="9">
    <source>
        <dbReference type="ARBA" id="ARBA00022833"/>
    </source>
</evidence>
<feature type="binding site" evidence="11">
    <location>
        <position position="542"/>
    </location>
    <ligand>
        <name>5-methyltetrahydropteroyltri-L-glutamate</name>
        <dbReference type="ChEBI" id="CHEBI:58207"/>
    </ligand>
</feature>
<dbReference type="Pfam" id="PF01717">
    <property type="entry name" value="Meth_synt_2"/>
    <property type="match status" value="1"/>
</dbReference>
<evidence type="ECO:0000256" key="1">
    <source>
        <dbReference type="ARBA" id="ARBA00002777"/>
    </source>
</evidence>
<feature type="domain" description="Cobalamin-independent methionine synthase MetE C-terminal/archaeal" evidence="14">
    <location>
        <begin position="407"/>
        <end position="727"/>
    </location>
</feature>
<feature type="binding site" evidence="11">
    <location>
        <position position="19"/>
    </location>
    <ligand>
        <name>5-methyltetrahydropteroyltri-L-glutamate</name>
        <dbReference type="ChEBI" id="CHEBI:58207"/>
    </ligand>
</feature>
<proteinExistence type="inferred from homology"/>
<keyword evidence="17" id="KW-1185">Reference proteome</keyword>
<evidence type="ECO:0000256" key="10">
    <source>
        <dbReference type="ARBA" id="ARBA00023167"/>
    </source>
</evidence>
<feature type="domain" description="Cobalamin-independent methionine synthase MetE N-terminal" evidence="15">
    <location>
        <begin position="4"/>
        <end position="309"/>
    </location>
</feature>
<keyword evidence="10" id="KW-0486">Methionine biosynthesis</keyword>
<feature type="binding site" evidence="11">
    <location>
        <position position="580"/>
    </location>
    <ligand>
        <name>L-methionine</name>
        <dbReference type="ChEBI" id="CHEBI:57844"/>
    </ligand>
</feature>
<dbReference type="InterPro" id="IPR002629">
    <property type="entry name" value="Met_Synth_C/arc"/>
</dbReference>
<evidence type="ECO:0000256" key="7">
    <source>
        <dbReference type="ARBA" id="ARBA00022679"/>
    </source>
</evidence>
<feature type="binding site" evidence="12">
    <location>
        <position position="624"/>
    </location>
    <ligand>
        <name>Zn(2+)</name>
        <dbReference type="ChEBI" id="CHEBI:29105"/>
        <label>1</label>
        <note>catalytic</note>
    </ligand>
</feature>
<keyword evidence="6" id="KW-0028">Amino-acid biosynthesis</keyword>
<dbReference type="PIRSF" id="PIRSF000382">
    <property type="entry name" value="MeTrfase_B12_ind"/>
    <property type="match status" value="1"/>
</dbReference>
<keyword evidence="7 16" id="KW-0808">Transferase</keyword>
<dbReference type="OrthoDB" id="244285at2"/>
<dbReference type="GO" id="GO:0008270">
    <property type="term" value="F:zinc ion binding"/>
    <property type="evidence" value="ECO:0007669"/>
    <property type="project" value="InterPro"/>
</dbReference>
<evidence type="ECO:0000256" key="4">
    <source>
        <dbReference type="ARBA" id="ARBA00012034"/>
    </source>
</evidence>
<name>A0A1Y0HJS9_9BACT</name>
<dbReference type="EC" id="2.1.1.14" evidence="4"/>
<dbReference type="AlphaFoldDB" id="A0A1Y0HJS9"/>
<dbReference type="NCBIfam" id="NF003556">
    <property type="entry name" value="PRK05222.1"/>
    <property type="match status" value="1"/>
</dbReference>
<protein>
    <recommendedName>
        <fullName evidence="4">5-methyltetrahydropteroyltriglutamate--homocysteine S-methyltransferase</fullName>
        <ecNumber evidence="4">2.1.1.14</ecNumber>
    </recommendedName>
</protein>
<dbReference type="InterPro" id="IPR013215">
    <property type="entry name" value="Cbl-indep_Met_Synth_N"/>
</dbReference>
<feature type="binding site" evidence="11">
    <location>
        <begin position="412"/>
        <end position="414"/>
    </location>
    <ligand>
        <name>L-homocysteine</name>
        <dbReference type="ChEBI" id="CHEBI:58199"/>
    </ligand>
</feature>
<evidence type="ECO:0000256" key="12">
    <source>
        <dbReference type="PIRSR" id="PIRSR000382-2"/>
    </source>
</evidence>
<dbReference type="RefSeq" id="WP_087438305.1">
    <property type="nucleotide sequence ID" value="NZ_CP021416.1"/>
</dbReference>
<feature type="binding site" evidence="11">
    <location>
        <begin position="412"/>
        <end position="414"/>
    </location>
    <ligand>
        <name>L-methionine</name>
        <dbReference type="ChEBI" id="CHEBI:57844"/>
    </ligand>
</feature>
<dbReference type="PANTHER" id="PTHR30519">
    <property type="entry name" value="5-METHYLTETRAHYDROPTEROYLTRIGLUTAMATE--HOMOCYSTEINE METHYLTRANSFERASE"/>
    <property type="match status" value="1"/>
</dbReference>
<evidence type="ECO:0000259" key="14">
    <source>
        <dbReference type="Pfam" id="PF01717"/>
    </source>
</evidence>
<dbReference type="CDD" id="cd03311">
    <property type="entry name" value="CIMS_C_terminal_like"/>
    <property type="match status" value="1"/>
</dbReference>
<feature type="binding site" evidence="12">
    <location>
        <position position="707"/>
    </location>
    <ligand>
        <name>Zn(2+)</name>
        <dbReference type="ChEBI" id="CHEBI:29105"/>
        <label>1</label>
        <note>catalytic</note>
    </ligand>
</feature>
<keyword evidence="9 12" id="KW-0862">Zinc</keyword>
<feature type="binding site" evidence="11">
    <location>
        <position position="465"/>
    </location>
    <ligand>
        <name>L-methionine</name>
        <dbReference type="ChEBI" id="CHEBI:57844"/>
    </ligand>
</feature>
<comment type="pathway">
    <text evidence="2">Amino-acid biosynthesis; L-methionine biosynthesis via de novo pathway; L-methionine from L-homocysteine (MetE route): step 1/1.</text>
</comment>
<evidence type="ECO:0000313" key="16">
    <source>
        <dbReference type="EMBL" id="ARU48328.1"/>
    </source>
</evidence>
<feature type="binding site" evidence="11">
    <location>
        <position position="115"/>
    </location>
    <ligand>
        <name>5-methyltetrahydropteroyltri-L-glutamate</name>
        <dbReference type="ChEBI" id="CHEBI:58207"/>
    </ligand>
</feature>
<reference evidence="17" key="1">
    <citation type="submission" date="2017-05" db="EMBL/GenBank/DDBJ databases">
        <title>Dechlorination kinetics govern the competition between two new strains of the genus Sulfurospirillum.</title>
        <authorList>
            <person name="Buttet G.F."/>
            <person name="Murray A.M."/>
            <person name="Goris T."/>
            <person name="Burion M."/>
            <person name="Lin B."/>
            <person name="Rolle M."/>
            <person name="Maillard J."/>
        </authorList>
    </citation>
    <scope>NUCLEOTIDE SEQUENCE [LARGE SCALE GENOMIC DNA]</scope>
    <source>
        <strain evidence="17">SL2-1</strain>
    </source>
</reference>
<feature type="binding site" evidence="11">
    <location>
        <position position="580"/>
    </location>
    <ligand>
        <name>L-homocysteine</name>
        <dbReference type="ChEBI" id="CHEBI:58199"/>
    </ligand>
</feature>
<comment type="function">
    <text evidence="1">Catalyzes the transfer of a methyl group from 5-methyltetrahydrofolate to homocysteine resulting in methionine formation.</text>
</comment>
<evidence type="ECO:0000256" key="3">
    <source>
        <dbReference type="ARBA" id="ARBA00009553"/>
    </source>
</evidence>
<evidence type="ECO:0000313" key="17">
    <source>
        <dbReference type="Proteomes" id="UP000196005"/>
    </source>
</evidence>
<dbReference type="GO" id="GO:0032259">
    <property type="term" value="P:methylation"/>
    <property type="evidence" value="ECO:0007669"/>
    <property type="project" value="UniProtKB-KW"/>
</dbReference>